<dbReference type="OrthoDB" id="9814695at2"/>
<dbReference type="PANTHER" id="PTHR43244:SF2">
    <property type="entry name" value="CONSERVED HYPOTHETICAL ALANINE AND PROLINE-RICH PROTEIN"/>
    <property type="match status" value="1"/>
</dbReference>
<dbReference type="SUPFAM" id="SSF51679">
    <property type="entry name" value="Bacterial luciferase-like"/>
    <property type="match status" value="1"/>
</dbReference>
<feature type="domain" description="Luciferase-like" evidence="1">
    <location>
        <begin position="18"/>
        <end position="323"/>
    </location>
</feature>
<dbReference type="CDD" id="cd01097">
    <property type="entry name" value="Tetrahydromethanopterin_reductase"/>
    <property type="match status" value="1"/>
</dbReference>
<keyword evidence="3" id="KW-1185">Reference proteome</keyword>
<dbReference type="RefSeq" id="WP_067171237.1">
    <property type="nucleotide sequence ID" value="NZ_LFZK01000003.1"/>
</dbReference>
<reference evidence="2" key="1">
    <citation type="submission" date="2017-03" db="EMBL/GenBank/DDBJ databases">
        <authorList>
            <consortium name="AG Boll"/>
        </authorList>
    </citation>
    <scope>NUCLEOTIDE SEQUENCE [LARGE SCALE GENOMIC DNA]</scope>
    <source>
        <strain evidence="2">Chol</strain>
    </source>
</reference>
<evidence type="ECO:0000259" key="1">
    <source>
        <dbReference type="Pfam" id="PF00296"/>
    </source>
</evidence>
<dbReference type="EMBL" id="LT837803">
    <property type="protein sequence ID" value="SMB21165.1"/>
    <property type="molecule type" value="Genomic_DNA"/>
</dbReference>
<gene>
    <name evidence="2" type="ORF">SDENCHOL_10171</name>
</gene>
<dbReference type="GO" id="GO:0016705">
    <property type="term" value="F:oxidoreductase activity, acting on paired donors, with incorporation or reduction of molecular oxygen"/>
    <property type="evidence" value="ECO:0007669"/>
    <property type="project" value="InterPro"/>
</dbReference>
<name>A0A7Z7HNZ7_9PROT</name>
<dbReference type="InterPro" id="IPR019919">
    <property type="entry name" value="Lucif-like_OxRdtase_MSMEG_2256"/>
</dbReference>
<dbReference type="InterPro" id="IPR011251">
    <property type="entry name" value="Luciferase-like_dom"/>
</dbReference>
<dbReference type="Gene3D" id="3.20.20.30">
    <property type="entry name" value="Luciferase-like domain"/>
    <property type="match status" value="1"/>
</dbReference>
<dbReference type="NCBIfam" id="TIGR03617">
    <property type="entry name" value="F420_MSMEG_2256"/>
    <property type="match status" value="1"/>
</dbReference>
<dbReference type="InterPro" id="IPR036661">
    <property type="entry name" value="Luciferase-like_sf"/>
</dbReference>
<dbReference type="Proteomes" id="UP000242886">
    <property type="component" value="Chromosome SDENCHOL"/>
</dbReference>
<organism evidence="2 3">
    <name type="scientific">Sterolibacterium denitrificans</name>
    <dbReference type="NCBI Taxonomy" id="157592"/>
    <lineage>
        <taxon>Bacteria</taxon>
        <taxon>Pseudomonadati</taxon>
        <taxon>Pseudomonadota</taxon>
        <taxon>Betaproteobacteria</taxon>
        <taxon>Nitrosomonadales</taxon>
        <taxon>Sterolibacteriaceae</taxon>
        <taxon>Sterolibacterium</taxon>
    </lineage>
</organism>
<dbReference type="InterPro" id="IPR050564">
    <property type="entry name" value="F420-G6PD/mer"/>
</dbReference>
<dbReference type="Pfam" id="PF00296">
    <property type="entry name" value="Bac_luciferase"/>
    <property type="match status" value="1"/>
</dbReference>
<accession>A0A7Z7HNZ7</accession>
<evidence type="ECO:0000313" key="3">
    <source>
        <dbReference type="Proteomes" id="UP000242886"/>
    </source>
</evidence>
<proteinExistence type="predicted"/>
<protein>
    <recommendedName>
        <fullName evidence="1">Luciferase-like domain-containing protein</fullName>
    </recommendedName>
</protein>
<evidence type="ECO:0000313" key="2">
    <source>
        <dbReference type="EMBL" id="SMB21165.1"/>
    </source>
</evidence>
<dbReference type="AlphaFoldDB" id="A0A7Z7HNZ7"/>
<sequence>MALRVETALMGPDTDQYAGQGQNRPTLARIAELARQMEDIGYDGLTTPESGHDPFLPLMIAAEHTQRVRLGTNIAVAFPRSPMVTAQLAWDLANYTGGRFTLGLGSQVKGHNERRYSTAWPSPPGPRMREYFLCLQAIFKSFQNPDSPTYFEGEHYRFTMLPPFFNPGPIEFPDVPLYAAAANPYMARLSGELCAGLRLHPIATFRYTREVILPAVAEGAQRGGRDAAAFDLIGAPFMAVGKNEEEVEKAKNALRKQIAFYASTRSYHTVLDHHGWDGLGMKLHGLSVANKWAEMPALITDDMLEEWAVISTYDKLVDTIRAKCAGAFDTVTFVLLGETRDDLDMQREIVAKLHQD</sequence>
<dbReference type="PANTHER" id="PTHR43244">
    <property type="match status" value="1"/>
</dbReference>